<dbReference type="NCBIfam" id="NF004793">
    <property type="entry name" value="PRK06141.1"/>
    <property type="match status" value="1"/>
</dbReference>
<proteinExistence type="predicted"/>
<name>A0ABS1CXP1_9PROT</name>
<keyword evidence="2" id="KW-1185">Reference proteome</keyword>
<dbReference type="PIRSF" id="PIRSF001439">
    <property type="entry name" value="CryM"/>
    <property type="match status" value="1"/>
</dbReference>
<comment type="caution">
    <text evidence="1">The sequence shown here is derived from an EMBL/GenBank/DDBJ whole genome shotgun (WGS) entry which is preliminary data.</text>
</comment>
<accession>A0ABS1CXP1</accession>
<evidence type="ECO:0008006" key="3">
    <source>
        <dbReference type="Google" id="ProtNLM"/>
    </source>
</evidence>
<dbReference type="InterPro" id="IPR023401">
    <property type="entry name" value="ODC_N"/>
</dbReference>
<reference evidence="1 2" key="1">
    <citation type="journal article" date="2020" name="Microorganisms">
        <title>Osmotic Adaptation and Compatible Solute Biosynthesis of Phototrophic Bacteria as Revealed from Genome Analyses.</title>
        <authorList>
            <person name="Imhoff J.F."/>
            <person name="Rahn T."/>
            <person name="Kunzel S."/>
            <person name="Keller A."/>
            <person name="Neulinger S.C."/>
        </authorList>
    </citation>
    <scope>NUCLEOTIDE SEQUENCE [LARGE SCALE GENOMIC DNA]</scope>
    <source>
        <strain evidence="1 2">DSM 15382</strain>
    </source>
</reference>
<dbReference type="Proteomes" id="UP000697995">
    <property type="component" value="Unassembled WGS sequence"/>
</dbReference>
<dbReference type="RefSeq" id="WP_133218852.1">
    <property type="nucleotide sequence ID" value="NZ_NRSG01000082.1"/>
</dbReference>
<dbReference type="InterPro" id="IPR003462">
    <property type="entry name" value="ODC_Mu_crystall"/>
</dbReference>
<dbReference type="PANTHER" id="PTHR13812">
    <property type="entry name" value="KETIMINE REDUCTASE MU-CRYSTALLIN"/>
    <property type="match status" value="1"/>
</dbReference>
<sequence>MAAATTLPVLDAAAVAAALPYPRLIAALRAAFAAATVQAPPRANHRIPVPGAPDGTLLVMPAWEPGGPLGVKLVTVFPGNAARGEPALHSTYLLSDAVTGRPQALLDGNEITGRRTAAVSALAADLLAPPGAEVLLLLGAGHIAGMVPAAMRAVRPIRRVLVWNPRPARAEALAARLGDAGFAAEAVADARAAAAEADIVSCATLATAPILAGAWLRPGAHLDLIGGFAPGMREADSAAFARAAHVAVDNPAALAESGDLIAPLAEGVLRADAVAPLGALCRGEAPGRTGPAEITVFKSVGTALADLTAARLVAGG</sequence>
<gene>
    <name evidence="1" type="ORF">CKO45_12680</name>
</gene>
<dbReference type="Pfam" id="PF02423">
    <property type="entry name" value="OCD_Mu_crystall"/>
    <property type="match status" value="1"/>
</dbReference>
<dbReference type="PANTHER" id="PTHR13812:SF19">
    <property type="entry name" value="KETIMINE REDUCTASE MU-CRYSTALLIN"/>
    <property type="match status" value="1"/>
</dbReference>
<dbReference type="Gene3D" id="3.40.50.720">
    <property type="entry name" value="NAD(P)-binding Rossmann-like Domain"/>
    <property type="match status" value="1"/>
</dbReference>
<dbReference type="SUPFAM" id="SSF51735">
    <property type="entry name" value="NAD(P)-binding Rossmann-fold domains"/>
    <property type="match status" value="1"/>
</dbReference>
<dbReference type="InterPro" id="IPR036291">
    <property type="entry name" value="NAD(P)-bd_dom_sf"/>
</dbReference>
<dbReference type="EMBL" id="NRSG01000082">
    <property type="protein sequence ID" value="MBK1659090.1"/>
    <property type="molecule type" value="Genomic_DNA"/>
</dbReference>
<evidence type="ECO:0000313" key="1">
    <source>
        <dbReference type="EMBL" id="MBK1659090.1"/>
    </source>
</evidence>
<evidence type="ECO:0000313" key="2">
    <source>
        <dbReference type="Proteomes" id="UP000697995"/>
    </source>
</evidence>
<dbReference type="Gene3D" id="3.30.1780.10">
    <property type="entry name" value="ornithine cyclodeaminase, domain 1"/>
    <property type="match status" value="1"/>
</dbReference>
<organism evidence="1 2">
    <name type="scientific">Paracraurococcus ruber</name>
    <dbReference type="NCBI Taxonomy" id="77675"/>
    <lineage>
        <taxon>Bacteria</taxon>
        <taxon>Pseudomonadati</taxon>
        <taxon>Pseudomonadota</taxon>
        <taxon>Alphaproteobacteria</taxon>
        <taxon>Acetobacterales</taxon>
        <taxon>Roseomonadaceae</taxon>
        <taxon>Paracraurococcus</taxon>
    </lineage>
</organism>
<protein>
    <recommendedName>
        <fullName evidence="3">Ornithine cyclodeaminase</fullName>
    </recommendedName>
</protein>